<organism evidence="5 6">
    <name type="scientific">Vibrio amylolyticus</name>
    <dbReference type="NCBI Taxonomy" id="2847292"/>
    <lineage>
        <taxon>Bacteria</taxon>
        <taxon>Pseudomonadati</taxon>
        <taxon>Pseudomonadota</taxon>
        <taxon>Gammaproteobacteria</taxon>
        <taxon>Vibrionales</taxon>
        <taxon>Vibrionaceae</taxon>
        <taxon>Vibrio</taxon>
    </lineage>
</organism>
<dbReference type="RefSeq" id="WP_248007770.1">
    <property type="nucleotide sequence ID" value="NZ_JAJHVV010000002.1"/>
</dbReference>
<dbReference type="GO" id="GO:0051082">
    <property type="term" value="F:unfolded protein binding"/>
    <property type="evidence" value="ECO:0007669"/>
    <property type="project" value="InterPro"/>
</dbReference>
<reference evidence="5" key="1">
    <citation type="submission" date="2021-11" db="EMBL/GenBank/DDBJ databases">
        <title>Vibrio ZSDE26 sp. nov. and Vibrio ZSDZ34 sp. nov., isolated from coastal seawater in Qingdao.</title>
        <authorList>
            <person name="Zhang P."/>
        </authorList>
    </citation>
    <scope>NUCLEOTIDE SEQUENCE</scope>
    <source>
        <strain evidence="5">ZSDE26</strain>
    </source>
</reference>
<evidence type="ECO:0000256" key="1">
    <source>
        <dbReference type="ARBA" id="ARBA00022729"/>
    </source>
</evidence>
<accession>A0A9X2BIM3</accession>
<evidence type="ECO:0000256" key="3">
    <source>
        <dbReference type="SAM" id="Coils"/>
    </source>
</evidence>
<dbReference type="InterPro" id="IPR005632">
    <property type="entry name" value="Chaperone_Skp"/>
</dbReference>
<feature type="signal peptide" evidence="4">
    <location>
        <begin position="1"/>
        <end position="20"/>
    </location>
</feature>
<evidence type="ECO:0000256" key="4">
    <source>
        <dbReference type="SAM" id="SignalP"/>
    </source>
</evidence>
<feature type="chain" id="PRO_5040818035" description="Chaperone protein skp" evidence="4">
    <location>
        <begin position="21"/>
        <end position="166"/>
    </location>
</feature>
<dbReference type="GO" id="GO:0050821">
    <property type="term" value="P:protein stabilization"/>
    <property type="evidence" value="ECO:0007669"/>
    <property type="project" value="TreeGrafter"/>
</dbReference>
<comment type="subunit">
    <text evidence="2">Homotrimer.</text>
</comment>
<evidence type="ECO:0000256" key="2">
    <source>
        <dbReference type="PIRNR" id="PIRNR002094"/>
    </source>
</evidence>
<name>A0A9X2BIM3_9VIBR</name>
<dbReference type="InterPro" id="IPR024930">
    <property type="entry name" value="Skp_dom_sf"/>
</dbReference>
<dbReference type="GO" id="GO:0005829">
    <property type="term" value="C:cytosol"/>
    <property type="evidence" value="ECO:0007669"/>
    <property type="project" value="TreeGrafter"/>
</dbReference>
<comment type="caution">
    <text evidence="5">The sequence shown here is derived from an EMBL/GenBank/DDBJ whole genome shotgun (WGS) entry which is preliminary data.</text>
</comment>
<keyword evidence="2" id="KW-0574">Periplasm</keyword>
<dbReference type="Gene3D" id="3.30.910.20">
    <property type="entry name" value="Skp domain"/>
    <property type="match status" value="1"/>
</dbReference>
<proteinExistence type="inferred from homology"/>
<dbReference type="SUPFAM" id="SSF111384">
    <property type="entry name" value="OmpH-like"/>
    <property type="match status" value="1"/>
</dbReference>
<dbReference type="Proteomes" id="UP001139559">
    <property type="component" value="Unassembled WGS sequence"/>
</dbReference>
<gene>
    <name evidence="5" type="ORF">KP803_04840</name>
</gene>
<evidence type="ECO:0000313" key="6">
    <source>
        <dbReference type="Proteomes" id="UP001139559"/>
    </source>
</evidence>
<comment type="subcellular location">
    <subcellularLocation>
        <location evidence="2">Periplasm</location>
    </subcellularLocation>
</comment>
<dbReference type="GO" id="GO:0042597">
    <property type="term" value="C:periplasmic space"/>
    <property type="evidence" value="ECO:0007669"/>
    <property type="project" value="UniProtKB-SubCell"/>
</dbReference>
<dbReference type="PIRSF" id="PIRSF002094">
    <property type="entry name" value="OMP26_Skp"/>
    <property type="match status" value="1"/>
</dbReference>
<dbReference type="EMBL" id="JAJHVV010000002">
    <property type="protein sequence ID" value="MCK6262597.1"/>
    <property type="molecule type" value="Genomic_DNA"/>
</dbReference>
<feature type="coiled-coil region" evidence="3">
    <location>
        <begin position="46"/>
        <end position="77"/>
    </location>
</feature>
<protein>
    <recommendedName>
        <fullName evidence="2">Chaperone protein skp</fullName>
    </recommendedName>
</protein>
<comment type="similarity">
    <text evidence="2">Belongs to the skp family.</text>
</comment>
<comment type="function">
    <text evidence="2">Molecular chaperone that interacts specifically with outer membrane proteins, thus maintaining the solubility of early folding intermediates during passage through the periplasm.</text>
</comment>
<dbReference type="SMART" id="SM00935">
    <property type="entry name" value="OmpH"/>
    <property type="match status" value="1"/>
</dbReference>
<keyword evidence="2" id="KW-0143">Chaperone</keyword>
<sequence length="166" mass="18589">MMKAAGVSLVVLTSSMFAHAAEAAQKVGYVNSAQIFQALPQREVVLQKMQEEFKDRAAELQAIQAQAQTKMEKLQRDGELMTAGEVDKLRVEISQLESNFQIKGKSLEKASARREAEEKQKLFKLIQDAVTKIAEKEGYDLIVEAQALQYAKPEFNISEKVIESLK</sequence>
<keyword evidence="3" id="KW-0175">Coiled coil</keyword>
<dbReference type="PANTHER" id="PTHR35089">
    <property type="entry name" value="CHAPERONE PROTEIN SKP"/>
    <property type="match status" value="1"/>
</dbReference>
<dbReference type="PANTHER" id="PTHR35089:SF1">
    <property type="entry name" value="CHAPERONE PROTEIN SKP"/>
    <property type="match status" value="1"/>
</dbReference>
<dbReference type="Pfam" id="PF03938">
    <property type="entry name" value="OmpH"/>
    <property type="match status" value="1"/>
</dbReference>
<evidence type="ECO:0000313" key="5">
    <source>
        <dbReference type="EMBL" id="MCK6262597.1"/>
    </source>
</evidence>
<dbReference type="AlphaFoldDB" id="A0A9X2BIM3"/>
<keyword evidence="1 4" id="KW-0732">Signal</keyword>
<keyword evidence="6" id="KW-1185">Reference proteome</keyword>